<proteinExistence type="predicted"/>
<evidence type="ECO:0000313" key="1">
    <source>
        <dbReference type="EMBL" id="ODO07313.1"/>
    </source>
</evidence>
<dbReference type="AlphaFoldDB" id="A0A1E3K2Z0"/>
<comment type="caution">
    <text evidence="1">The sequence shown here is derived from an EMBL/GenBank/DDBJ whole genome shotgun (WGS) entry which is preliminary data.</text>
</comment>
<evidence type="ECO:0000313" key="2">
    <source>
        <dbReference type="Proteomes" id="UP000094819"/>
    </source>
</evidence>
<reference evidence="1 2" key="1">
    <citation type="submission" date="2016-06" db="EMBL/GenBank/DDBJ databases">
        <title>Evolution of pathogenesis and genome organization in the Tremellales.</title>
        <authorList>
            <person name="Cuomo C."/>
            <person name="Litvintseva A."/>
            <person name="Heitman J."/>
            <person name="Chen Y."/>
            <person name="Sun S."/>
            <person name="Springer D."/>
            <person name="Dromer F."/>
            <person name="Young S."/>
            <person name="Zeng Q."/>
            <person name="Chapman S."/>
            <person name="Gujja S."/>
            <person name="Saif S."/>
            <person name="Birren B."/>
        </authorList>
    </citation>
    <scope>NUCLEOTIDE SEQUENCE [LARGE SCALE GENOMIC DNA]</scope>
    <source>
        <strain evidence="1 2">CBS 7118</strain>
    </source>
</reference>
<accession>A0A1E3K2Z0</accession>
<dbReference type="Gene3D" id="3.40.50.1240">
    <property type="entry name" value="Phosphoglycerate mutase-like"/>
    <property type="match status" value="1"/>
</dbReference>
<dbReference type="GO" id="GO:0016791">
    <property type="term" value="F:phosphatase activity"/>
    <property type="evidence" value="ECO:0007669"/>
    <property type="project" value="TreeGrafter"/>
</dbReference>
<dbReference type="Proteomes" id="UP000094819">
    <property type="component" value="Unassembled WGS sequence"/>
</dbReference>
<dbReference type="EMBL" id="AWGH01000002">
    <property type="protein sequence ID" value="ODO07313.1"/>
    <property type="molecule type" value="Genomic_DNA"/>
</dbReference>
<dbReference type="OrthoDB" id="496981at2759"/>
<name>A0A1E3K2Z0_9TREE</name>
<dbReference type="PANTHER" id="PTHR48100">
    <property type="entry name" value="BROAD-SPECIFICITY PHOSPHATASE YOR283W-RELATED"/>
    <property type="match status" value="1"/>
</dbReference>
<sequence>MTRSGRRLILLELELQECPSDECIKVIFATSDADHNVDAQRHPVARKLHLYLHLSRGSIVPGFKARVNCPIVDPHLSSLGRDQATALRHALQRETPRGMPLPERWFVSPLKRDLWNRVGMANLNAEERTASGKRAWHEGHRIRGGVSLRILGHCLAEADVGCWNLRERLHVHKCDKGSSRSALQLDFPSFEYTPGTAEEDKLWQPQEMRGGETEDELTTRSGGGMDQVLDASEGATYNSITSHPGALWGVYKALGVPPRSLVVGEMNVLVLRVKKVTE</sequence>
<dbReference type="RefSeq" id="XP_019034790.1">
    <property type="nucleotide sequence ID" value="XM_019173064.1"/>
</dbReference>
<dbReference type="SUPFAM" id="SSF53254">
    <property type="entry name" value="Phosphoglycerate mutase-like"/>
    <property type="match status" value="1"/>
</dbReference>
<dbReference type="InterPro" id="IPR029033">
    <property type="entry name" value="His_PPase_superfam"/>
</dbReference>
<dbReference type="GO" id="GO:0005737">
    <property type="term" value="C:cytoplasm"/>
    <property type="evidence" value="ECO:0007669"/>
    <property type="project" value="TreeGrafter"/>
</dbReference>
<dbReference type="InterPro" id="IPR050275">
    <property type="entry name" value="PGM_Phosphatase"/>
</dbReference>
<dbReference type="PANTHER" id="PTHR48100:SF1">
    <property type="entry name" value="HISTIDINE PHOSPHATASE FAMILY PROTEIN-RELATED"/>
    <property type="match status" value="1"/>
</dbReference>
<gene>
    <name evidence="1" type="ORF">L198_00892</name>
</gene>
<protein>
    <submittedName>
        <fullName evidence="1">Uncharacterized protein</fullName>
    </submittedName>
</protein>
<organism evidence="1 2">
    <name type="scientific">Cryptococcus wingfieldii CBS 7118</name>
    <dbReference type="NCBI Taxonomy" id="1295528"/>
    <lineage>
        <taxon>Eukaryota</taxon>
        <taxon>Fungi</taxon>
        <taxon>Dikarya</taxon>
        <taxon>Basidiomycota</taxon>
        <taxon>Agaricomycotina</taxon>
        <taxon>Tremellomycetes</taxon>
        <taxon>Tremellales</taxon>
        <taxon>Cryptococcaceae</taxon>
        <taxon>Cryptococcus</taxon>
    </lineage>
</organism>
<keyword evidence="2" id="KW-1185">Reference proteome</keyword>
<dbReference type="GeneID" id="30190105"/>